<dbReference type="PROSITE" id="PS51720">
    <property type="entry name" value="G_AIG1"/>
    <property type="match status" value="1"/>
</dbReference>
<dbReference type="CDD" id="cd01852">
    <property type="entry name" value="AIG1"/>
    <property type="match status" value="1"/>
</dbReference>
<protein>
    <recommendedName>
        <fullName evidence="4">AIG1-type G domain-containing protein</fullName>
    </recommendedName>
</protein>
<evidence type="ECO:0000259" key="4">
    <source>
        <dbReference type="PROSITE" id="PS51720"/>
    </source>
</evidence>
<dbReference type="PANTHER" id="PTHR10903:SF62">
    <property type="entry name" value="GTPASE IMAP FAMILY MEMBER 4-LIKE-RELATED"/>
    <property type="match status" value="1"/>
</dbReference>
<dbReference type="Bgee" id="ENSLOCG00000000328">
    <property type="expression patterns" value="Expressed in heart and 8 other cell types or tissues"/>
</dbReference>
<dbReference type="InParanoid" id="W5LW48"/>
<dbReference type="AlphaFoldDB" id="W5LW48"/>
<keyword evidence="6" id="KW-1185">Reference proteome</keyword>
<evidence type="ECO:0000313" key="6">
    <source>
        <dbReference type="Proteomes" id="UP000018468"/>
    </source>
</evidence>
<accession>W5LW48</accession>
<evidence type="ECO:0000256" key="3">
    <source>
        <dbReference type="ARBA" id="ARBA00023134"/>
    </source>
</evidence>
<dbReference type="GeneTree" id="ENSGT01140000282522"/>
<dbReference type="OMA" id="CHRSSET"/>
<keyword evidence="2" id="KW-0547">Nucleotide-binding</keyword>
<dbReference type="STRING" id="7918.ENSLOCP00000000355"/>
<dbReference type="PANTHER" id="PTHR10903">
    <property type="entry name" value="GTPASE, IMAP FAMILY MEMBER-RELATED"/>
    <property type="match status" value="1"/>
</dbReference>
<dbReference type="Proteomes" id="UP000018468">
    <property type="component" value="Unassembled WGS sequence"/>
</dbReference>
<dbReference type="GO" id="GO:0005525">
    <property type="term" value="F:GTP binding"/>
    <property type="evidence" value="ECO:0007669"/>
    <property type="project" value="UniProtKB-KW"/>
</dbReference>
<dbReference type="HOGENOM" id="CLU_010468_0_3_1"/>
<reference evidence="5" key="2">
    <citation type="submission" date="2025-08" db="UniProtKB">
        <authorList>
            <consortium name="Ensembl"/>
        </authorList>
    </citation>
    <scope>IDENTIFICATION</scope>
</reference>
<dbReference type="FunFam" id="3.40.50.300:FF:002274">
    <property type="entry name" value="Si:dkeyp-69e1.8"/>
    <property type="match status" value="1"/>
</dbReference>
<reference evidence="5" key="3">
    <citation type="submission" date="2025-09" db="UniProtKB">
        <authorList>
            <consortium name="Ensembl"/>
        </authorList>
    </citation>
    <scope>IDENTIFICATION</scope>
</reference>
<dbReference type="InterPro" id="IPR027417">
    <property type="entry name" value="P-loop_NTPase"/>
</dbReference>
<evidence type="ECO:0000313" key="5">
    <source>
        <dbReference type="Ensembl" id="ENSLOCP00000000355.1"/>
    </source>
</evidence>
<evidence type="ECO:0000256" key="2">
    <source>
        <dbReference type="ARBA" id="ARBA00022741"/>
    </source>
</evidence>
<dbReference type="Ensembl" id="ENSLOCT00000000355.1">
    <property type="protein sequence ID" value="ENSLOCP00000000355.1"/>
    <property type="gene ID" value="ENSLOCG00000000328.1"/>
</dbReference>
<feature type="domain" description="AIG1-type G" evidence="4">
    <location>
        <begin position="8"/>
        <end position="207"/>
    </location>
</feature>
<dbReference type="InterPro" id="IPR006703">
    <property type="entry name" value="G_AIG1"/>
</dbReference>
<dbReference type="Pfam" id="PF04548">
    <property type="entry name" value="AIG1"/>
    <property type="match status" value="1"/>
</dbReference>
<keyword evidence="3" id="KW-0342">GTP-binding</keyword>
<name>W5LW48_LEPOC</name>
<sequence>FFSDPGLLSELRIVLLGQIGVGKSSTTGNTILGGKEFTYDPSSTSTTQQCEKGTIQIRKRTITVVDTPGFLDTRLTKEVETYRNTCLSLCVPGPHAFLLVVKLGAFTENETRASEQIQELFGEKVLRFTLVLFTCGDELQHQTIEELIEENRDLQSLVQQFGGRYHLFNNNYISNHKQVRDFLEKIDLMVKANKGGYYSKEIHQKEVEFIGHKEWRLKEGKEQKKLEKNRIREEIQDADEANNQRAK</sequence>
<evidence type="ECO:0000256" key="1">
    <source>
        <dbReference type="ARBA" id="ARBA00008535"/>
    </source>
</evidence>
<proteinExistence type="inferred from homology"/>
<dbReference type="InterPro" id="IPR045058">
    <property type="entry name" value="GIMA/IAN/Toc"/>
</dbReference>
<comment type="similarity">
    <text evidence="1">Belongs to the TRAFAC class TrmE-Era-EngA-EngB-Septin-like GTPase superfamily. AIG1/Toc34/Toc159-like paraseptin GTPase family. IAN subfamily.</text>
</comment>
<dbReference type="Gene3D" id="3.40.50.300">
    <property type="entry name" value="P-loop containing nucleotide triphosphate hydrolases"/>
    <property type="match status" value="1"/>
</dbReference>
<reference evidence="6" key="1">
    <citation type="submission" date="2011-12" db="EMBL/GenBank/DDBJ databases">
        <title>The Draft Genome of Lepisosteus oculatus.</title>
        <authorList>
            <consortium name="The Broad Institute Genome Assembly &amp; Analysis Group"/>
            <consortium name="Computational R&amp;D Group"/>
            <consortium name="and Sequencing Platform"/>
            <person name="Di Palma F."/>
            <person name="Alfoldi J."/>
            <person name="Johnson J."/>
            <person name="Berlin A."/>
            <person name="Gnerre S."/>
            <person name="Jaffe D."/>
            <person name="MacCallum I."/>
            <person name="Young S."/>
            <person name="Walker B.J."/>
            <person name="Lander E.S."/>
            <person name="Lindblad-Toh K."/>
        </authorList>
    </citation>
    <scope>NUCLEOTIDE SEQUENCE [LARGE SCALE GENOMIC DNA]</scope>
</reference>
<dbReference type="SUPFAM" id="SSF52540">
    <property type="entry name" value="P-loop containing nucleoside triphosphate hydrolases"/>
    <property type="match status" value="1"/>
</dbReference>
<dbReference type="GO" id="GO:0003924">
    <property type="term" value="F:GTPase activity"/>
    <property type="evidence" value="ECO:0000318"/>
    <property type="project" value="GO_Central"/>
</dbReference>
<organism evidence="5 6">
    <name type="scientific">Lepisosteus oculatus</name>
    <name type="common">Spotted gar</name>
    <dbReference type="NCBI Taxonomy" id="7918"/>
    <lineage>
        <taxon>Eukaryota</taxon>
        <taxon>Metazoa</taxon>
        <taxon>Chordata</taxon>
        <taxon>Craniata</taxon>
        <taxon>Vertebrata</taxon>
        <taxon>Euteleostomi</taxon>
        <taxon>Actinopterygii</taxon>
        <taxon>Neopterygii</taxon>
        <taxon>Holostei</taxon>
        <taxon>Semionotiformes</taxon>
        <taxon>Lepisosteidae</taxon>
        <taxon>Lepisosteus</taxon>
    </lineage>
</organism>